<proteinExistence type="predicted"/>
<reference evidence="3" key="1">
    <citation type="submission" date="2015-06" db="EMBL/GenBank/DDBJ databases">
        <title>Expansion of signal transduction pathways in fungi by whole-genome duplication.</title>
        <authorList>
            <consortium name="DOE Joint Genome Institute"/>
            <person name="Corrochano L.M."/>
            <person name="Kuo A."/>
            <person name="Marcet-Houben M."/>
            <person name="Polaino S."/>
            <person name="Salamov A."/>
            <person name="Villalobos J.M."/>
            <person name="Alvarez M.I."/>
            <person name="Avalos J."/>
            <person name="Benito E.P."/>
            <person name="Benoit I."/>
            <person name="Burger G."/>
            <person name="Camino L.P."/>
            <person name="Canovas D."/>
            <person name="Cerda-Olmedo E."/>
            <person name="Cheng J.-F."/>
            <person name="Dominguez A."/>
            <person name="Elias M."/>
            <person name="Eslava A.P."/>
            <person name="Glaser F."/>
            <person name="Grimwood J."/>
            <person name="Gutierrez G."/>
            <person name="Heitman J."/>
            <person name="Henrissat B."/>
            <person name="Iturriaga E.A."/>
            <person name="Lang B.F."/>
            <person name="Lavin J.L."/>
            <person name="Lee S."/>
            <person name="Li W."/>
            <person name="Lindquist E."/>
            <person name="Lopez-Garcia S."/>
            <person name="Luque E.M."/>
            <person name="Marcos A.T."/>
            <person name="Martin J."/>
            <person name="McCluskey K."/>
            <person name="Medina H.R."/>
            <person name="Miralles-Duran A."/>
            <person name="Miyazaki A."/>
            <person name="Munoz-Torres E."/>
            <person name="Oguiza J.A."/>
            <person name="Ohm R."/>
            <person name="Olmedo M."/>
            <person name="Orejas M."/>
            <person name="Ortiz-Castellanos L."/>
            <person name="Pisabarro A.G."/>
            <person name="Rodriguez-Romero J."/>
            <person name="Ruiz-Herrera J."/>
            <person name="Ruiz-Vazquez R."/>
            <person name="Sanz C."/>
            <person name="Schackwitz W."/>
            <person name="Schmutz J."/>
            <person name="Shahriari M."/>
            <person name="Shelest E."/>
            <person name="Silva-Franco F."/>
            <person name="Soanes D."/>
            <person name="Syed K."/>
            <person name="Tagua V.G."/>
            <person name="Talbot N.J."/>
            <person name="Thon M."/>
            <person name="De vries R.P."/>
            <person name="Wiebenga A."/>
            <person name="Yadav J.S."/>
            <person name="Braun E.L."/>
            <person name="Baker S."/>
            <person name="Garre V."/>
            <person name="Horwitz B."/>
            <person name="Torres-Martinez S."/>
            <person name="Idnurm A."/>
            <person name="Herrera-Estrella A."/>
            <person name="Gabaldon T."/>
            <person name="Grigoriev I.V."/>
        </authorList>
    </citation>
    <scope>NUCLEOTIDE SEQUENCE [LARGE SCALE GENOMIC DNA]</scope>
    <source>
        <strain evidence="3">NRRL 1555(-)</strain>
    </source>
</reference>
<accession>A0A163AAP4</accession>
<dbReference type="GeneID" id="28997154"/>
<dbReference type="RefSeq" id="XP_018290231.1">
    <property type="nucleotide sequence ID" value="XM_018436248.1"/>
</dbReference>
<dbReference type="VEuPathDB" id="FungiDB:PHYBLDRAFT_170088"/>
<organism evidence="2 3">
    <name type="scientific">Phycomyces blakesleeanus (strain ATCC 8743b / DSM 1359 / FGSC 10004 / NBRC 33097 / NRRL 1555)</name>
    <dbReference type="NCBI Taxonomy" id="763407"/>
    <lineage>
        <taxon>Eukaryota</taxon>
        <taxon>Fungi</taxon>
        <taxon>Fungi incertae sedis</taxon>
        <taxon>Mucoromycota</taxon>
        <taxon>Mucoromycotina</taxon>
        <taxon>Mucoromycetes</taxon>
        <taxon>Mucorales</taxon>
        <taxon>Phycomycetaceae</taxon>
        <taxon>Phycomyces</taxon>
    </lineage>
</organism>
<keyword evidence="1" id="KW-0732">Signal</keyword>
<dbReference type="AlphaFoldDB" id="A0A163AAP4"/>
<dbReference type="Proteomes" id="UP000077315">
    <property type="component" value="Unassembled WGS sequence"/>
</dbReference>
<feature type="chain" id="PRO_5007841627" evidence="1">
    <location>
        <begin position="22"/>
        <end position="137"/>
    </location>
</feature>
<gene>
    <name evidence="2" type="ORF">PHYBLDRAFT_170088</name>
</gene>
<keyword evidence="3" id="KW-1185">Reference proteome</keyword>
<feature type="signal peptide" evidence="1">
    <location>
        <begin position="1"/>
        <end position="21"/>
    </location>
</feature>
<evidence type="ECO:0000256" key="1">
    <source>
        <dbReference type="SAM" id="SignalP"/>
    </source>
</evidence>
<dbReference type="EMBL" id="KV440984">
    <property type="protein sequence ID" value="OAD72191.1"/>
    <property type="molecule type" value="Genomic_DNA"/>
</dbReference>
<sequence length="137" mass="16079">MLRPMLMLMLMLMLMFMLIKDRKIVAHYSLELKAREILIVILSDLISSKPEACVLNNYSMLDHKVPYEPHDFYNHKHILNKENFDERTRQKKTKVKIGTRLLKDIILSIYKDMNMIYNDASKTAAKQGLIPCALPQE</sequence>
<dbReference type="InParanoid" id="A0A163AAP4"/>
<name>A0A163AAP4_PHYB8</name>
<evidence type="ECO:0000313" key="2">
    <source>
        <dbReference type="EMBL" id="OAD72191.1"/>
    </source>
</evidence>
<protein>
    <submittedName>
        <fullName evidence="2">Uncharacterized protein</fullName>
    </submittedName>
</protein>
<evidence type="ECO:0000313" key="3">
    <source>
        <dbReference type="Proteomes" id="UP000077315"/>
    </source>
</evidence>